<gene>
    <name evidence="2" type="ORF">GJ691_06805</name>
</gene>
<dbReference type="OrthoDB" id="1446751at2"/>
<dbReference type="AlphaFoldDB" id="A0A6I2MN35"/>
<evidence type="ECO:0000313" key="3">
    <source>
        <dbReference type="Proteomes" id="UP000443153"/>
    </source>
</evidence>
<evidence type="ECO:0000313" key="2">
    <source>
        <dbReference type="EMBL" id="MRX63875.1"/>
    </source>
</evidence>
<reference evidence="2 3" key="1">
    <citation type="submission" date="2019-11" db="EMBL/GenBank/DDBJ databases">
        <title>Maribacter lutea sp. nov., a marine bacterium isolated from intertidal sand.</title>
        <authorList>
            <person name="Liu A."/>
        </authorList>
    </citation>
    <scope>NUCLEOTIDE SEQUENCE [LARGE SCALE GENOMIC DNA]</scope>
    <source>
        <strain evidence="2 3">RZ05</strain>
    </source>
</reference>
<accession>A0A6I2MN35</accession>
<keyword evidence="3" id="KW-1185">Reference proteome</keyword>
<comment type="caution">
    <text evidence="2">The sequence shown here is derived from an EMBL/GenBank/DDBJ whole genome shotgun (WGS) entry which is preliminary data.</text>
</comment>
<organism evidence="2 3">
    <name type="scientific">Maribacter luteus</name>
    <dbReference type="NCBI Taxonomy" id="2594478"/>
    <lineage>
        <taxon>Bacteria</taxon>
        <taxon>Pseudomonadati</taxon>
        <taxon>Bacteroidota</taxon>
        <taxon>Flavobacteriia</taxon>
        <taxon>Flavobacteriales</taxon>
        <taxon>Flavobacteriaceae</taxon>
        <taxon>Maribacter</taxon>
    </lineage>
</organism>
<dbReference type="EMBL" id="WKJH01000004">
    <property type="protein sequence ID" value="MRX63875.1"/>
    <property type="molecule type" value="Genomic_DNA"/>
</dbReference>
<name>A0A6I2MN35_9FLAO</name>
<dbReference type="RefSeq" id="WP_154365151.1">
    <property type="nucleotide sequence ID" value="NZ_WKJH01000004.1"/>
</dbReference>
<proteinExistence type="predicted"/>
<dbReference type="InterPro" id="IPR029079">
    <property type="entry name" value="Imm43"/>
</dbReference>
<protein>
    <recommendedName>
        <fullName evidence="1">Immunity protein 43 domain-containing protein</fullName>
    </recommendedName>
</protein>
<dbReference type="Pfam" id="PF15570">
    <property type="entry name" value="Imm43"/>
    <property type="match status" value="1"/>
</dbReference>
<feature type="domain" description="Immunity protein 43" evidence="1">
    <location>
        <begin position="41"/>
        <end position="202"/>
    </location>
</feature>
<evidence type="ECO:0000259" key="1">
    <source>
        <dbReference type="Pfam" id="PF15570"/>
    </source>
</evidence>
<dbReference type="Proteomes" id="UP000443153">
    <property type="component" value="Unassembled WGS sequence"/>
</dbReference>
<sequence length="209" mass="24363">MKKIYSINWDYNHSEDMERDAFHIPFENSDKASTLFLSSRYKDKLPDYILFRANFNIIPEFDYPLTDLNVPILSDRMISILNEIDDFEAIFTKVIMLDDTYLESIYDETGNLKSEIKTALNYKALTIVNREDCFDFENSIYQPSELNPNKPGFIEKLVLKSTEYLPPIFRIRETPSKLLITESAKSALEKNDLKGCVFEEVETTSPRPI</sequence>